<organism evidence="2 3">
    <name type="scientific">Streptomyces fildesensis</name>
    <dbReference type="NCBI Taxonomy" id="375757"/>
    <lineage>
        <taxon>Bacteria</taxon>
        <taxon>Bacillati</taxon>
        <taxon>Actinomycetota</taxon>
        <taxon>Actinomycetes</taxon>
        <taxon>Kitasatosporales</taxon>
        <taxon>Streptomycetaceae</taxon>
        <taxon>Streptomyces</taxon>
    </lineage>
</organism>
<gene>
    <name evidence="2" type="ORF">ACIGXA_21015</name>
</gene>
<evidence type="ECO:0000313" key="3">
    <source>
        <dbReference type="Proteomes" id="UP001614394"/>
    </source>
</evidence>
<evidence type="ECO:0000259" key="1">
    <source>
        <dbReference type="Pfam" id="PF17648"/>
    </source>
</evidence>
<reference evidence="2 3" key="1">
    <citation type="submission" date="2024-10" db="EMBL/GenBank/DDBJ databases">
        <title>The Natural Products Discovery Center: Release of the First 8490 Sequenced Strains for Exploring Actinobacteria Biosynthetic Diversity.</title>
        <authorList>
            <person name="Kalkreuter E."/>
            <person name="Kautsar S.A."/>
            <person name="Yang D."/>
            <person name="Bader C.D."/>
            <person name="Teijaro C.N."/>
            <person name="Fluegel L."/>
            <person name="Davis C.M."/>
            <person name="Simpson J.R."/>
            <person name="Lauterbach L."/>
            <person name="Steele A.D."/>
            <person name="Gui C."/>
            <person name="Meng S."/>
            <person name="Li G."/>
            <person name="Viehrig K."/>
            <person name="Ye F."/>
            <person name="Su P."/>
            <person name="Kiefer A.F."/>
            <person name="Nichols A."/>
            <person name="Cepeda A.J."/>
            <person name="Yan W."/>
            <person name="Fan B."/>
            <person name="Jiang Y."/>
            <person name="Adhikari A."/>
            <person name="Zheng C.-J."/>
            <person name="Schuster L."/>
            <person name="Cowan T.M."/>
            <person name="Smanski M.J."/>
            <person name="Chevrette M.G."/>
            <person name="De Carvalho L.P.S."/>
            <person name="Shen B."/>
        </authorList>
    </citation>
    <scope>NUCLEOTIDE SEQUENCE [LARGE SCALE GENOMIC DNA]</scope>
    <source>
        <strain evidence="2 3">NPDC053399</strain>
    </source>
</reference>
<feature type="domain" description="Luciferase" evidence="1">
    <location>
        <begin position="34"/>
        <end position="61"/>
    </location>
</feature>
<evidence type="ECO:0000313" key="2">
    <source>
        <dbReference type="EMBL" id="MFI9103003.1"/>
    </source>
</evidence>
<comment type="caution">
    <text evidence="2">The sequence shown here is derived from an EMBL/GenBank/DDBJ whole genome shotgun (WGS) entry which is preliminary data.</text>
</comment>
<accession>A0ABW8C9A7</accession>
<proteinExistence type="predicted"/>
<dbReference type="Proteomes" id="UP001614394">
    <property type="component" value="Unassembled WGS sequence"/>
</dbReference>
<name>A0ABW8C9A7_9ACTN</name>
<sequence length="66" mass="7040">MASARRALEDLMTWPGLSAAPARCGTGTAVLADGAEIVHFHPERQADLYLGRPAIERLHEEAPAAC</sequence>
<dbReference type="RefSeq" id="WP_399651365.1">
    <property type="nucleotide sequence ID" value="NZ_JBITYG010000006.1"/>
</dbReference>
<dbReference type="InterPro" id="IPR040841">
    <property type="entry name" value="Luciferase_dom"/>
</dbReference>
<protein>
    <submittedName>
        <fullName evidence="2">Luciferase family protein</fullName>
    </submittedName>
</protein>
<dbReference type="EMBL" id="JBITYG010000006">
    <property type="protein sequence ID" value="MFI9103003.1"/>
    <property type="molecule type" value="Genomic_DNA"/>
</dbReference>
<keyword evidence="3" id="KW-1185">Reference proteome</keyword>
<dbReference type="Pfam" id="PF17648">
    <property type="entry name" value="Luciferase"/>
    <property type="match status" value="1"/>
</dbReference>